<evidence type="ECO:0000313" key="8">
    <source>
        <dbReference type="EMBL" id="MBM7120147.1"/>
    </source>
</evidence>
<dbReference type="NCBIfam" id="TIGR02937">
    <property type="entry name" value="sigma70-ECF"/>
    <property type="match status" value="1"/>
</dbReference>
<dbReference type="Pfam" id="PF04542">
    <property type="entry name" value="Sigma70_r2"/>
    <property type="match status" value="1"/>
</dbReference>
<keyword evidence="4" id="KW-0238">DNA-binding</keyword>
<dbReference type="Gene3D" id="1.10.10.10">
    <property type="entry name" value="Winged helix-like DNA-binding domain superfamily/Winged helix DNA-binding domain"/>
    <property type="match status" value="1"/>
</dbReference>
<dbReference type="SUPFAM" id="SSF88946">
    <property type="entry name" value="Sigma2 domain of RNA polymerase sigma factors"/>
    <property type="match status" value="1"/>
</dbReference>
<comment type="similarity">
    <text evidence="1">Belongs to the sigma-70 factor family. ECF subfamily.</text>
</comment>
<dbReference type="SUPFAM" id="SSF88659">
    <property type="entry name" value="Sigma3 and sigma4 domains of RNA polymerase sigma factors"/>
    <property type="match status" value="1"/>
</dbReference>
<feature type="domain" description="RNA polymerase sigma-70 region 2" evidence="6">
    <location>
        <begin position="60"/>
        <end position="126"/>
    </location>
</feature>
<keyword evidence="5" id="KW-0804">Transcription</keyword>
<dbReference type="PANTHER" id="PTHR43133:SF8">
    <property type="entry name" value="RNA POLYMERASE SIGMA FACTOR HI_1459-RELATED"/>
    <property type="match status" value="1"/>
</dbReference>
<comment type="caution">
    <text evidence="8">The sequence shown here is derived from an EMBL/GenBank/DDBJ whole genome shotgun (WGS) entry which is preliminary data.</text>
</comment>
<dbReference type="InterPro" id="IPR013249">
    <property type="entry name" value="RNA_pol_sigma70_r4_t2"/>
</dbReference>
<evidence type="ECO:0000256" key="5">
    <source>
        <dbReference type="ARBA" id="ARBA00023163"/>
    </source>
</evidence>
<dbReference type="InterPro" id="IPR014284">
    <property type="entry name" value="RNA_pol_sigma-70_dom"/>
</dbReference>
<keyword evidence="2" id="KW-0805">Transcription regulation</keyword>
<dbReference type="InterPro" id="IPR013324">
    <property type="entry name" value="RNA_pol_sigma_r3/r4-like"/>
</dbReference>
<name>A0ABS2JNZ7_9GAMM</name>
<proteinExistence type="inferred from homology"/>
<evidence type="ECO:0000259" key="7">
    <source>
        <dbReference type="Pfam" id="PF08281"/>
    </source>
</evidence>
<accession>A0ABS2JNZ7</accession>
<dbReference type="CDD" id="cd06171">
    <property type="entry name" value="Sigma70_r4"/>
    <property type="match status" value="1"/>
</dbReference>
<gene>
    <name evidence="8" type="ORF">ISP20_03155</name>
</gene>
<dbReference type="InterPro" id="IPR013325">
    <property type="entry name" value="RNA_pol_sigma_r2"/>
</dbReference>
<dbReference type="Proteomes" id="UP001430065">
    <property type="component" value="Unassembled WGS sequence"/>
</dbReference>
<evidence type="ECO:0000256" key="4">
    <source>
        <dbReference type="ARBA" id="ARBA00023125"/>
    </source>
</evidence>
<dbReference type="Gene3D" id="1.10.1740.10">
    <property type="match status" value="1"/>
</dbReference>
<evidence type="ECO:0000259" key="6">
    <source>
        <dbReference type="Pfam" id="PF04542"/>
    </source>
</evidence>
<protein>
    <submittedName>
        <fullName evidence="8">Sigma-70 family RNA polymerase sigma factor</fullName>
    </submittedName>
</protein>
<dbReference type="PANTHER" id="PTHR43133">
    <property type="entry name" value="RNA POLYMERASE ECF-TYPE SIGMA FACTO"/>
    <property type="match status" value="1"/>
</dbReference>
<evidence type="ECO:0000256" key="2">
    <source>
        <dbReference type="ARBA" id="ARBA00023015"/>
    </source>
</evidence>
<reference evidence="8 9" key="1">
    <citation type="submission" date="2020-10" db="EMBL/GenBank/DDBJ databases">
        <title>Phylogeny of dyella-like bacteria.</title>
        <authorList>
            <person name="Fu J."/>
        </authorList>
    </citation>
    <scope>NUCLEOTIDE SEQUENCE [LARGE SCALE GENOMIC DNA]</scope>
    <source>
        <strain evidence="8 9">THG-B117</strain>
    </source>
</reference>
<dbReference type="InterPro" id="IPR039425">
    <property type="entry name" value="RNA_pol_sigma-70-like"/>
</dbReference>
<dbReference type="EMBL" id="JADIKC010000002">
    <property type="protein sequence ID" value="MBM7120147.1"/>
    <property type="molecule type" value="Genomic_DNA"/>
</dbReference>
<evidence type="ECO:0000256" key="1">
    <source>
        <dbReference type="ARBA" id="ARBA00010641"/>
    </source>
</evidence>
<dbReference type="InterPro" id="IPR036388">
    <property type="entry name" value="WH-like_DNA-bd_sf"/>
</dbReference>
<organism evidence="8 9">
    <name type="scientific">Dyella kyungheensis</name>
    <dbReference type="NCBI Taxonomy" id="1242174"/>
    <lineage>
        <taxon>Bacteria</taxon>
        <taxon>Pseudomonadati</taxon>
        <taxon>Pseudomonadota</taxon>
        <taxon>Gammaproteobacteria</taxon>
        <taxon>Lysobacterales</taxon>
        <taxon>Rhodanobacteraceae</taxon>
        <taxon>Dyella</taxon>
    </lineage>
</organism>
<dbReference type="Pfam" id="PF08281">
    <property type="entry name" value="Sigma70_r4_2"/>
    <property type="match status" value="1"/>
</dbReference>
<sequence length="225" mass="25425">MSAVIAPPMDWTHACAQALEPLRRLLSQPHLEQIAETSALSDAQCMERYRNGDVHAFRVLYARYREKLHRYTLRLAGKASEAEEIFQDVWMAVVNGKAGYQPNAPFAAWLFGIAHRRAADRWRVLGRHAPDAIEPHENADDAIEHHAASPLYAPDRHLDNDALGRALVEAVNGLPLPQREAFLMKAEGELSLEDIAFATGTTRETVKSRLRYAQQKLREALQAWR</sequence>
<keyword evidence="9" id="KW-1185">Reference proteome</keyword>
<feature type="domain" description="RNA polymerase sigma factor 70 region 4 type 2" evidence="7">
    <location>
        <begin position="165"/>
        <end position="213"/>
    </location>
</feature>
<evidence type="ECO:0000313" key="9">
    <source>
        <dbReference type="Proteomes" id="UP001430065"/>
    </source>
</evidence>
<evidence type="ECO:0000256" key="3">
    <source>
        <dbReference type="ARBA" id="ARBA00023082"/>
    </source>
</evidence>
<dbReference type="RefSeq" id="WP_204634625.1">
    <property type="nucleotide sequence ID" value="NZ_CP183983.1"/>
</dbReference>
<dbReference type="InterPro" id="IPR007627">
    <property type="entry name" value="RNA_pol_sigma70_r2"/>
</dbReference>
<keyword evidence="3" id="KW-0731">Sigma factor</keyword>